<sequence length="162" mass="18316">MYSHARDTGKPIMSINLKAKLAYGTFHSTYKNEDKIKENMVLVDNIAATSKDAALRATQEATDDPHVLSREENNAIAMNVMGLDLLEEAVVACRGGNLTMLRTLDFMRHGGHFPIGYVEDYIGDRFDIVFIEKEAMNLTMLREIILAYGYNNVEVWHYGILL</sequence>
<evidence type="ECO:0000313" key="2">
    <source>
        <dbReference type="Proteomes" id="UP000243459"/>
    </source>
</evidence>
<name>A0A5P1E638_ASPOF</name>
<dbReference type="AlphaFoldDB" id="A0A5P1E638"/>
<dbReference type="Gramene" id="ONK58101">
    <property type="protein sequence ID" value="ONK58101"/>
    <property type="gene ID" value="A4U43_C09F8120"/>
</dbReference>
<reference evidence="2" key="1">
    <citation type="journal article" date="2017" name="Nat. Commun.">
        <title>The asparagus genome sheds light on the origin and evolution of a young Y chromosome.</title>
        <authorList>
            <person name="Harkess A."/>
            <person name="Zhou J."/>
            <person name="Xu C."/>
            <person name="Bowers J.E."/>
            <person name="Van der Hulst R."/>
            <person name="Ayyampalayam S."/>
            <person name="Mercati F."/>
            <person name="Riccardi P."/>
            <person name="McKain M.R."/>
            <person name="Kakrana A."/>
            <person name="Tang H."/>
            <person name="Ray J."/>
            <person name="Groenendijk J."/>
            <person name="Arikit S."/>
            <person name="Mathioni S.M."/>
            <person name="Nakano M."/>
            <person name="Shan H."/>
            <person name="Telgmann-Rauber A."/>
            <person name="Kanno A."/>
            <person name="Yue Z."/>
            <person name="Chen H."/>
            <person name="Li W."/>
            <person name="Chen Y."/>
            <person name="Xu X."/>
            <person name="Zhang Y."/>
            <person name="Luo S."/>
            <person name="Chen H."/>
            <person name="Gao J."/>
            <person name="Mao Z."/>
            <person name="Pires J.C."/>
            <person name="Luo M."/>
            <person name="Kudrna D."/>
            <person name="Wing R.A."/>
            <person name="Meyers B.C."/>
            <person name="Yi K."/>
            <person name="Kong H."/>
            <person name="Lavrijsen P."/>
            <person name="Sunseri F."/>
            <person name="Falavigna A."/>
            <person name="Ye Y."/>
            <person name="Leebens-Mack J.H."/>
            <person name="Chen G."/>
        </authorList>
    </citation>
    <scope>NUCLEOTIDE SEQUENCE [LARGE SCALE GENOMIC DNA]</scope>
    <source>
        <strain evidence="2">cv. DH0086</strain>
    </source>
</reference>
<accession>A0A5P1E638</accession>
<dbReference type="Proteomes" id="UP000243459">
    <property type="component" value="Chromosome 9"/>
</dbReference>
<proteinExistence type="predicted"/>
<gene>
    <name evidence="1" type="ORF">A4U43_C09F8120</name>
</gene>
<organism evidence="1 2">
    <name type="scientific">Asparagus officinalis</name>
    <name type="common">Garden asparagus</name>
    <dbReference type="NCBI Taxonomy" id="4686"/>
    <lineage>
        <taxon>Eukaryota</taxon>
        <taxon>Viridiplantae</taxon>
        <taxon>Streptophyta</taxon>
        <taxon>Embryophyta</taxon>
        <taxon>Tracheophyta</taxon>
        <taxon>Spermatophyta</taxon>
        <taxon>Magnoliopsida</taxon>
        <taxon>Liliopsida</taxon>
        <taxon>Asparagales</taxon>
        <taxon>Asparagaceae</taxon>
        <taxon>Asparagoideae</taxon>
        <taxon>Asparagus</taxon>
    </lineage>
</organism>
<keyword evidence="2" id="KW-1185">Reference proteome</keyword>
<evidence type="ECO:0000313" key="1">
    <source>
        <dbReference type="EMBL" id="ONK58101.1"/>
    </source>
</evidence>
<protein>
    <submittedName>
        <fullName evidence="1">Uncharacterized protein</fullName>
    </submittedName>
</protein>
<dbReference type="EMBL" id="CM007389">
    <property type="protein sequence ID" value="ONK58101.1"/>
    <property type="molecule type" value="Genomic_DNA"/>
</dbReference>